<evidence type="ECO:0008006" key="4">
    <source>
        <dbReference type="Google" id="ProtNLM"/>
    </source>
</evidence>
<keyword evidence="1" id="KW-0812">Transmembrane</keyword>
<evidence type="ECO:0000256" key="1">
    <source>
        <dbReference type="SAM" id="Phobius"/>
    </source>
</evidence>
<name>A0A1U7CW57_9BACT</name>
<keyword evidence="3" id="KW-1185">Reference proteome</keyword>
<dbReference type="Proteomes" id="UP000186309">
    <property type="component" value="Chromosome"/>
</dbReference>
<feature type="transmembrane region" description="Helical" evidence="1">
    <location>
        <begin position="25"/>
        <end position="48"/>
    </location>
</feature>
<keyword evidence="1" id="KW-0472">Membrane</keyword>
<protein>
    <recommendedName>
        <fullName evidence="4">DUF962 domain-containing protein</fullName>
    </recommendedName>
</protein>
<evidence type="ECO:0000313" key="3">
    <source>
        <dbReference type="Proteomes" id="UP000186309"/>
    </source>
</evidence>
<reference evidence="3" key="1">
    <citation type="submission" date="2016-12" db="EMBL/GenBank/DDBJ databases">
        <title>Comparative genomics of four Isosphaeraceae planctomycetes: a common pool of plasmids and glycoside hydrolase genes.</title>
        <authorList>
            <person name="Ivanova A."/>
        </authorList>
    </citation>
    <scope>NUCLEOTIDE SEQUENCE [LARGE SCALE GENOMIC DNA]</scope>
    <source>
        <strain evidence="3">PX4</strain>
    </source>
</reference>
<gene>
    <name evidence="2" type="ORF">BSF38_04697</name>
</gene>
<keyword evidence="1" id="KW-1133">Transmembrane helix</keyword>
<dbReference type="EMBL" id="CP019082">
    <property type="protein sequence ID" value="APW63136.1"/>
    <property type="molecule type" value="Genomic_DNA"/>
</dbReference>
<dbReference type="OrthoDB" id="5515308at2"/>
<feature type="transmembrane region" description="Helical" evidence="1">
    <location>
        <begin position="54"/>
        <end position="74"/>
    </location>
</feature>
<organism evidence="2 3">
    <name type="scientific">Paludisphaera borealis</name>
    <dbReference type="NCBI Taxonomy" id="1387353"/>
    <lineage>
        <taxon>Bacteria</taxon>
        <taxon>Pseudomonadati</taxon>
        <taxon>Planctomycetota</taxon>
        <taxon>Planctomycetia</taxon>
        <taxon>Isosphaerales</taxon>
        <taxon>Isosphaeraceae</taxon>
        <taxon>Paludisphaera</taxon>
    </lineage>
</organism>
<evidence type="ECO:0000313" key="2">
    <source>
        <dbReference type="EMBL" id="APW63136.1"/>
    </source>
</evidence>
<sequence>MIYPPEPPHPLVDHWMRRHPSAVSFVLHMFGIPPTILGVLLFAVYAFLLSFPVFVLALSLFLGGYALQFAGHYLEGTDPGEVIYFKRLFGVPYVEFPAGTSSPGEDL</sequence>
<dbReference type="Pfam" id="PF06127">
    <property type="entry name" value="Mpo1-like"/>
    <property type="match status" value="1"/>
</dbReference>
<accession>A0A1U7CW57</accession>
<dbReference type="RefSeq" id="WP_076351356.1">
    <property type="nucleotide sequence ID" value="NZ_CP019082.1"/>
</dbReference>
<proteinExistence type="predicted"/>
<dbReference type="KEGG" id="pbor:BSF38_04697"/>
<dbReference type="InterPro" id="IPR009305">
    <property type="entry name" value="Mpo1-like"/>
</dbReference>
<dbReference type="AlphaFoldDB" id="A0A1U7CW57"/>